<feature type="transmembrane region" description="Helical" evidence="1">
    <location>
        <begin position="143"/>
        <end position="160"/>
    </location>
</feature>
<protein>
    <submittedName>
        <fullName evidence="2">Uncharacterized protein</fullName>
    </submittedName>
</protein>
<evidence type="ECO:0000313" key="3">
    <source>
        <dbReference type="Proteomes" id="UP000757540"/>
    </source>
</evidence>
<reference evidence="2 3" key="1">
    <citation type="submission" date="2020-05" db="EMBL/GenBank/DDBJ databases">
        <title>Genomic Encyclopedia of Type Strains, Phase III (KMG-III): the genomes of soil and plant-associated and newly described type strains.</title>
        <authorList>
            <person name="Whitman W."/>
        </authorList>
    </citation>
    <scope>NUCLEOTIDE SEQUENCE [LARGE SCALE GENOMIC DNA]</scope>
    <source>
        <strain evidence="2 3">KCTC 19046</strain>
    </source>
</reference>
<keyword evidence="3" id="KW-1185">Reference proteome</keyword>
<keyword evidence="1" id="KW-0472">Membrane</keyword>
<feature type="transmembrane region" description="Helical" evidence="1">
    <location>
        <begin position="103"/>
        <end position="122"/>
    </location>
</feature>
<keyword evidence="1" id="KW-1133">Transmembrane helix</keyword>
<evidence type="ECO:0000313" key="2">
    <source>
        <dbReference type="EMBL" id="NOV98078.1"/>
    </source>
</evidence>
<dbReference type="EMBL" id="JABEZU010000003">
    <property type="protein sequence ID" value="NOV98078.1"/>
    <property type="molecule type" value="Genomic_DNA"/>
</dbReference>
<evidence type="ECO:0000256" key="1">
    <source>
        <dbReference type="SAM" id="Phobius"/>
    </source>
</evidence>
<comment type="caution">
    <text evidence="2">The sequence shown here is derived from an EMBL/GenBank/DDBJ whole genome shotgun (WGS) entry which is preliminary data.</text>
</comment>
<feature type="transmembrane region" description="Helical" evidence="1">
    <location>
        <begin position="30"/>
        <end position="49"/>
    </location>
</feature>
<organism evidence="2 3">
    <name type="scientific">Isoptericola halotolerans</name>
    <dbReference type="NCBI Taxonomy" id="300560"/>
    <lineage>
        <taxon>Bacteria</taxon>
        <taxon>Bacillati</taxon>
        <taxon>Actinomycetota</taxon>
        <taxon>Actinomycetes</taxon>
        <taxon>Micrococcales</taxon>
        <taxon>Promicromonosporaceae</taxon>
        <taxon>Isoptericola</taxon>
    </lineage>
</organism>
<gene>
    <name evidence="2" type="ORF">HDG69_002663</name>
</gene>
<dbReference type="RefSeq" id="WP_171784298.1">
    <property type="nucleotide sequence ID" value="NZ_BAAAML010000005.1"/>
</dbReference>
<dbReference type="Proteomes" id="UP000757540">
    <property type="component" value="Unassembled WGS sequence"/>
</dbReference>
<keyword evidence="1" id="KW-0812">Transmembrane</keyword>
<sequence length="185" mass="19259">MNLAAEVAELRRRRTERPLPRVRVEHGRTVPVWVLRTAAGAAVAALVLASGRRSGLVLEPVVVLAVLLAAWAVWRPGGLSAHLAVLLAGLMLLGSSVSPVDPAVFWIAPCGYLAVRLCWWAGRSGLRSRVELAVLRRSGGRDLAVVAASLVVGGGAWLVAGVPVGGLVVIGGAALLALAWSLLPR</sequence>
<accession>A0ABX2A5I1</accession>
<feature type="transmembrane region" description="Helical" evidence="1">
    <location>
        <begin position="166"/>
        <end position="183"/>
    </location>
</feature>
<feature type="transmembrane region" description="Helical" evidence="1">
    <location>
        <begin position="55"/>
        <end position="74"/>
    </location>
</feature>
<proteinExistence type="predicted"/>
<name>A0ABX2A5I1_9MICO</name>